<dbReference type="Proteomes" id="UP001320876">
    <property type="component" value="Unassembled WGS sequence"/>
</dbReference>
<feature type="chain" id="PRO_5046350072" description="DUF2845 domain-containing protein" evidence="1">
    <location>
        <begin position="20"/>
        <end position="115"/>
    </location>
</feature>
<evidence type="ECO:0000313" key="3">
    <source>
        <dbReference type="Proteomes" id="UP001320876"/>
    </source>
</evidence>
<name>A0ABT3GM11_9BACT</name>
<feature type="signal peptide" evidence="1">
    <location>
        <begin position="1"/>
        <end position="19"/>
    </location>
</feature>
<evidence type="ECO:0000256" key="1">
    <source>
        <dbReference type="SAM" id="SignalP"/>
    </source>
</evidence>
<protein>
    <recommendedName>
        <fullName evidence="4">DUF2845 domain-containing protein</fullName>
    </recommendedName>
</protein>
<dbReference type="RefSeq" id="WP_264488666.1">
    <property type="nucleotide sequence ID" value="NZ_JAPDDT010000008.1"/>
</dbReference>
<keyword evidence="3" id="KW-1185">Reference proteome</keyword>
<keyword evidence="1" id="KW-0732">Signal</keyword>
<proteinExistence type="predicted"/>
<dbReference type="EMBL" id="JAPDDT010000008">
    <property type="protein sequence ID" value="MCW1924559.1"/>
    <property type="molecule type" value="Genomic_DNA"/>
</dbReference>
<evidence type="ECO:0008006" key="4">
    <source>
        <dbReference type="Google" id="ProtNLM"/>
    </source>
</evidence>
<sequence length="115" mass="13350">MNKFSIHAFLALILTGSMAADPLDAFYRDVDRAVFVGVMKDGKLLKLIRGKKVHGKQSLDPRRYSGEWLYIVKESTWRTFKFATYRITDEKITVYHGPPEERKKIVLPVDELYGR</sequence>
<accession>A0ABT3GM11</accession>
<gene>
    <name evidence="2" type="ORF">OKA05_18480</name>
</gene>
<organism evidence="2 3">
    <name type="scientific">Luteolibacter arcticus</name>
    <dbReference type="NCBI Taxonomy" id="1581411"/>
    <lineage>
        <taxon>Bacteria</taxon>
        <taxon>Pseudomonadati</taxon>
        <taxon>Verrucomicrobiota</taxon>
        <taxon>Verrucomicrobiia</taxon>
        <taxon>Verrucomicrobiales</taxon>
        <taxon>Verrucomicrobiaceae</taxon>
        <taxon>Luteolibacter</taxon>
    </lineage>
</organism>
<comment type="caution">
    <text evidence="2">The sequence shown here is derived from an EMBL/GenBank/DDBJ whole genome shotgun (WGS) entry which is preliminary data.</text>
</comment>
<reference evidence="2 3" key="1">
    <citation type="submission" date="2022-10" db="EMBL/GenBank/DDBJ databases">
        <title>Luteolibacter arcticus strain CCTCC AB 2014275, whole genome shotgun sequencing project.</title>
        <authorList>
            <person name="Zhao G."/>
            <person name="Shen L."/>
        </authorList>
    </citation>
    <scope>NUCLEOTIDE SEQUENCE [LARGE SCALE GENOMIC DNA]</scope>
    <source>
        <strain evidence="2 3">CCTCC AB 2014275</strain>
    </source>
</reference>
<evidence type="ECO:0000313" key="2">
    <source>
        <dbReference type="EMBL" id="MCW1924559.1"/>
    </source>
</evidence>